<comment type="caution">
    <text evidence="2">The sequence shown here is derived from an EMBL/GenBank/DDBJ whole genome shotgun (WGS) entry which is preliminary data.</text>
</comment>
<dbReference type="Proteomes" id="UP001373196">
    <property type="component" value="Unassembled WGS sequence"/>
</dbReference>
<evidence type="ECO:0000313" key="3">
    <source>
        <dbReference type="Proteomes" id="UP001373196"/>
    </source>
</evidence>
<feature type="domain" description="NERD" evidence="1">
    <location>
        <begin position="77"/>
        <end position="182"/>
    </location>
</feature>
<evidence type="ECO:0000259" key="1">
    <source>
        <dbReference type="Pfam" id="PF08378"/>
    </source>
</evidence>
<dbReference type="EMBL" id="JBBFGL010000009">
    <property type="protein sequence ID" value="MEJ5196491.1"/>
    <property type="molecule type" value="Genomic_DNA"/>
</dbReference>
<proteinExistence type="predicted"/>
<dbReference type="InterPro" id="IPR011528">
    <property type="entry name" value="NERD"/>
</dbReference>
<name>A0AB35Y835_9FIRM</name>
<protein>
    <submittedName>
        <fullName evidence="2">NERD domain-containing protein</fullName>
    </submittedName>
</protein>
<dbReference type="RefSeq" id="WP_339395801.1">
    <property type="nucleotide sequence ID" value="NZ_JBBFGL010000009.1"/>
</dbReference>
<gene>
    <name evidence="2" type="ORF">WF834_09990</name>
</gene>
<organism evidence="2 3">
    <name type="scientific">Faecalibacterium wellingii</name>
    <dbReference type="NCBI Taxonomy" id="2929491"/>
    <lineage>
        <taxon>Bacteria</taxon>
        <taxon>Bacillati</taxon>
        <taxon>Bacillota</taxon>
        <taxon>Clostridia</taxon>
        <taxon>Eubacteriales</taxon>
        <taxon>Oscillospiraceae</taxon>
        <taxon>Faecalibacterium</taxon>
    </lineage>
</organism>
<reference evidence="2" key="1">
    <citation type="submission" date="2024-03" db="EMBL/GenBank/DDBJ databases">
        <authorList>
            <person name="Plomp N."/>
            <person name="Harmsen H.J."/>
        </authorList>
    </citation>
    <scope>NUCLEOTIDE SEQUENCE</scope>
    <source>
        <strain evidence="2">HTF-128</strain>
    </source>
</reference>
<evidence type="ECO:0000313" key="2">
    <source>
        <dbReference type="EMBL" id="MEJ5196491.1"/>
    </source>
</evidence>
<dbReference type="AlphaFoldDB" id="A0AB35Y835"/>
<accession>A0AB35Y835</accession>
<sequence>MDAWNILVVVVLALILLLILPMVAARNGTKSFTQALMAPLHRKKKRGPLGLEVEPEKKPERHVNNSMQGELTAIVSQLITFTKRQHYTLVYPGTIQEDGQLTTTLALVVTPGGVVGLNCFGFAGEIRPGDQPNDQWRQHINHTDNRIPNPVTTSEKQQVLLRRAMDRAGLSGIPVEVIAVFTSKEARLTGVSAQKCFDRDGMIAYLEQERFHSGPVEDTHETGVKLKSLVTVYKSEKNKKKKK</sequence>
<dbReference type="Pfam" id="PF08378">
    <property type="entry name" value="NERD"/>
    <property type="match status" value="1"/>
</dbReference>